<dbReference type="CDD" id="cd06261">
    <property type="entry name" value="TM_PBP2"/>
    <property type="match status" value="1"/>
</dbReference>
<organism evidence="9 10">
    <name type="scientific">Nakamurella leprariae</name>
    <dbReference type="NCBI Taxonomy" id="2803911"/>
    <lineage>
        <taxon>Bacteria</taxon>
        <taxon>Bacillati</taxon>
        <taxon>Actinomycetota</taxon>
        <taxon>Actinomycetes</taxon>
        <taxon>Nakamurellales</taxon>
        <taxon>Nakamurellaceae</taxon>
        <taxon>Nakamurella</taxon>
    </lineage>
</organism>
<evidence type="ECO:0000256" key="4">
    <source>
        <dbReference type="ARBA" id="ARBA00022692"/>
    </source>
</evidence>
<dbReference type="GO" id="GO:0005886">
    <property type="term" value="C:plasma membrane"/>
    <property type="evidence" value="ECO:0007669"/>
    <property type="project" value="UniProtKB-SubCell"/>
</dbReference>
<feature type="domain" description="ABC transmembrane type-1" evidence="8">
    <location>
        <begin position="100"/>
        <end position="301"/>
    </location>
</feature>
<feature type="transmembrane region" description="Helical" evidence="7">
    <location>
        <begin position="12"/>
        <end position="30"/>
    </location>
</feature>
<keyword evidence="5 7" id="KW-1133">Transmembrane helix</keyword>
<comment type="similarity">
    <text evidence="7">Belongs to the binding-protein-dependent transport system permease family.</text>
</comment>
<comment type="subcellular location">
    <subcellularLocation>
        <location evidence="1 7">Cell membrane</location>
        <topology evidence="1 7">Multi-pass membrane protein</topology>
    </subcellularLocation>
</comment>
<evidence type="ECO:0000256" key="6">
    <source>
        <dbReference type="ARBA" id="ARBA00023136"/>
    </source>
</evidence>
<gene>
    <name evidence="9" type="ORF">JL106_05400</name>
</gene>
<evidence type="ECO:0000313" key="9">
    <source>
        <dbReference type="EMBL" id="MBM9466717.1"/>
    </source>
</evidence>
<evidence type="ECO:0000259" key="8">
    <source>
        <dbReference type="PROSITE" id="PS50928"/>
    </source>
</evidence>
<protein>
    <submittedName>
        <fullName evidence="9">ABC transporter permease</fullName>
    </submittedName>
</protein>
<feature type="transmembrane region" description="Helical" evidence="7">
    <location>
        <begin position="278"/>
        <end position="301"/>
    </location>
</feature>
<proteinExistence type="inferred from homology"/>
<evidence type="ECO:0000313" key="10">
    <source>
        <dbReference type="Proteomes" id="UP000663792"/>
    </source>
</evidence>
<keyword evidence="10" id="KW-1185">Reference proteome</keyword>
<evidence type="ECO:0000256" key="1">
    <source>
        <dbReference type="ARBA" id="ARBA00004651"/>
    </source>
</evidence>
<dbReference type="Pfam" id="PF19300">
    <property type="entry name" value="BPD_transp_1_N"/>
    <property type="match status" value="1"/>
</dbReference>
<evidence type="ECO:0000256" key="2">
    <source>
        <dbReference type="ARBA" id="ARBA00022448"/>
    </source>
</evidence>
<dbReference type="PROSITE" id="PS50928">
    <property type="entry name" value="ABC_TM1"/>
    <property type="match status" value="1"/>
</dbReference>
<feature type="transmembrane region" description="Helical" evidence="7">
    <location>
        <begin position="104"/>
        <end position="125"/>
    </location>
</feature>
<dbReference type="InterPro" id="IPR035906">
    <property type="entry name" value="MetI-like_sf"/>
</dbReference>
<evidence type="ECO:0000256" key="7">
    <source>
        <dbReference type="RuleBase" id="RU363032"/>
    </source>
</evidence>
<feature type="transmembrane region" description="Helical" evidence="7">
    <location>
        <begin position="232"/>
        <end position="258"/>
    </location>
</feature>
<dbReference type="SUPFAM" id="SSF161098">
    <property type="entry name" value="MetI-like"/>
    <property type="match status" value="1"/>
</dbReference>
<name>A0A938YE17_9ACTN</name>
<dbReference type="Gene3D" id="1.10.3720.10">
    <property type="entry name" value="MetI-like"/>
    <property type="match status" value="1"/>
</dbReference>
<evidence type="ECO:0000256" key="5">
    <source>
        <dbReference type="ARBA" id="ARBA00022989"/>
    </source>
</evidence>
<accession>A0A938YE17</accession>
<keyword evidence="2 7" id="KW-0813">Transport</keyword>
<dbReference type="GO" id="GO:0055085">
    <property type="term" value="P:transmembrane transport"/>
    <property type="evidence" value="ECO:0007669"/>
    <property type="project" value="InterPro"/>
</dbReference>
<feature type="transmembrane region" description="Helical" evidence="7">
    <location>
        <begin position="173"/>
        <end position="198"/>
    </location>
</feature>
<keyword evidence="4 7" id="KW-0812">Transmembrane</keyword>
<dbReference type="EMBL" id="JAERWK010000007">
    <property type="protein sequence ID" value="MBM9466717.1"/>
    <property type="molecule type" value="Genomic_DNA"/>
</dbReference>
<keyword evidence="6 7" id="KW-0472">Membrane</keyword>
<dbReference type="Pfam" id="PF00528">
    <property type="entry name" value="BPD_transp_1"/>
    <property type="match status" value="1"/>
</dbReference>
<dbReference type="PANTHER" id="PTHR43163:SF6">
    <property type="entry name" value="DIPEPTIDE TRANSPORT SYSTEM PERMEASE PROTEIN DPPB-RELATED"/>
    <property type="match status" value="1"/>
</dbReference>
<comment type="caution">
    <text evidence="9">The sequence shown here is derived from an EMBL/GenBank/DDBJ whole genome shotgun (WGS) entry which is preliminary data.</text>
</comment>
<reference evidence="9" key="1">
    <citation type="submission" date="2021-01" db="EMBL/GenBank/DDBJ databases">
        <title>YIM 132084 draft genome.</title>
        <authorList>
            <person name="An D."/>
        </authorList>
    </citation>
    <scope>NUCLEOTIDE SEQUENCE</scope>
    <source>
        <strain evidence="9">YIM 132084</strain>
    </source>
</reference>
<dbReference type="InterPro" id="IPR045621">
    <property type="entry name" value="BPD_transp_1_N"/>
</dbReference>
<evidence type="ECO:0000256" key="3">
    <source>
        <dbReference type="ARBA" id="ARBA00022475"/>
    </source>
</evidence>
<dbReference type="PANTHER" id="PTHR43163">
    <property type="entry name" value="DIPEPTIDE TRANSPORT SYSTEM PERMEASE PROTEIN DPPB-RELATED"/>
    <property type="match status" value="1"/>
</dbReference>
<sequence length="318" mass="33804">MTRYLLGRIGQGVFVLWAAFTLTFALLYLLPSDPVSIMLNIGDSGSFADPEQAAALRAEYGFDRPVIVQYWQQLTGVLQLDLGESIRTGRAVTAEVLAALPPTLVLAGSALLLAVILGVGVAFLAAYTQRDGLRRALLMFPPLGVSLPTFWIGLMLLQIFSFELGWVPAVGNAGLSTLVLPMVTLAIPTAAAIAQVLARSLFSVSRQPYVQTAHAKGLPRTRVYGHHVLRNAALPVLTVLGTSVGGLLAGSVVTETVFSRPGLGRLTQTSVGAQDIPVVQGIVLFSAVVFVVVNLVVDLLYPVLDPRISVHDGSRRSV</sequence>
<dbReference type="AlphaFoldDB" id="A0A938YE17"/>
<dbReference type="InterPro" id="IPR000515">
    <property type="entry name" value="MetI-like"/>
</dbReference>
<keyword evidence="3" id="KW-1003">Cell membrane</keyword>
<feature type="transmembrane region" description="Helical" evidence="7">
    <location>
        <begin position="137"/>
        <end position="161"/>
    </location>
</feature>
<dbReference type="Proteomes" id="UP000663792">
    <property type="component" value="Unassembled WGS sequence"/>
</dbReference>